<evidence type="ECO:0000256" key="2">
    <source>
        <dbReference type="ARBA" id="ARBA00008748"/>
    </source>
</evidence>
<dbReference type="HAMAP" id="MF_00542">
    <property type="entry name" value="Butyrate_kinase"/>
    <property type="match status" value="1"/>
</dbReference>
<evidence type="ECO:0000256" key="8">
    <source>
        <dbReference type="ARBA" id="ARBA00048596"/>
    </source>
</evidence>
<dbReference type="Gene3D" id="3.30.420.40">
    <property type="match status" value="2"/>
</dbReference>
<evidence type="ECO:0000256" key="4">
    <source>
        <dbReference type="ARBA" id="ARBA00022679"/>
    </source>
</evidence>
<proteinExistence type="inferred from homology"/>
<keyword evidence="12" id="KW-1185">Reference proteome</keyword>
<dbReference type="AlphaFoldDB" id="A0AB35U1C4"/>
<comment type="subcellular location">
    <subcellularLocation>
        <location evidence="1 9">Cytoplasm</location>
    </subcellularLocation>
</comment>
<dbReference type="GO" id="GO:0047761">
    <property type="term" value="F:butyrate kinase activity"/>
    <property type="evidence" value="ECO:0007669"/>
    <property type="project" value="UniProtKB-UniRule"/>
</dbReference>
<dbReference type="NCBIfam" id="TIGR02707">
    <property type="entry name" value="butyr_kinase"/>
    <property type="match status" value="1"/>
</dbReference>
<evidence type="ECO:0000256" key="7">
    <source>
        <dbReference type="ARBA" id="ARBA00022840"/>
    </source>
</evidence>
<reference evidence="11 12" key="1">
    <citation type="submission" date="2022-03" db="EMBL/GenBank/DDBJ databases">
        <title>Novel taxa within the pig intestine.</title>
        <authorList>
            <person name="Wylensek D."/>
            <person name="Bishof K."/>
            <person name="Afrizal A."/>
            <person name="Clavel T."/>
        </authorList>
    </citation>
    <scope>NUCLEOTIDE SEQUENCE [LARGE SCALE GENOMIC DNA]</scope>
    <source>
        <strain evidence="11 12">CLA-KB-P133</strain>
    </source>
</reference>
<dbReference type="RefSeq" id="WP_277009624.1">
    <property type="nucleotide sequence ID" value="NZ_JALBUR010000009.1"/>
</dbReference>
<name>A0AB35U1C4_9FIRM</name>
<keyword evidence="3 9" id="KW-0963">Cytoplasm</keyword>
<dbReference type="Pfam" id="PF00871">
    <property type="entry name" value="Acetate_kinase"/>
    <property type="match status" value="1"/>
</dbReference>
<comment type="similarity">
    <text evidence="2 9 10">Belongs to the acetokinase family.</text>
</comment>
<dbReference type="PIRSF" id="PIRSF036458">
    <property type="entry name" value="Butyrate_kin"/>
    <property type="match status" value="1"/>
</dbReference>
<evidence type="ECO:0000256" key="6">
    <source>
        <dbReference type="ARBA" id="ARBA00022777"/>
    </source>
</evidence>
<keyword evidence="6 9" id="KW-0418">Kinase</keyword>
<dbReference type="InterPro" id="IPR043129">
    <property type="entry name" value="ATPase_NBD"/>
</dbReference>
<dbReference type="PANTHER" id="PTHR21060">
    <property type="entry name" value="ACETATE KINASE"/>
    <property type="match status" value="1"/>
</dbReference>
<sequence>MAYNILVINPGSTSTKIAIFADEEKVMEVGLDHPVSEIEKFKKTIDQLDFRYQVIMNYLKEQNYDIHQLDACVGRGGYLHPIPAGTFTVNDAIVHDLTIALHGDHAANLGALLAKKIADPLGIPAYTVDPTAVDEMQDVARISGMPDITRRSKIHALNIRAVTREYAKSIGKKFNEINAVVAHMGGGCTTAVLRKGKIIDMYNGLDGDGAFAPTRSGGVPVGDLIHLCYSGKYPTEDAMMRHAVGDAGMVAYLGTADMREVNKMIEKGDKKAALIKEAFVYQHSKDIAALAAVLKGDVDVIILTGGIAYGKDITDAIKSYVGWIAPVAVIPGEREMIALAQGALRVLTGEEKAQVYEEEPEDSNY</sequence>
<dbReference type="InterPro" id="IPR023865">
    <property type="entry name" value="Aliphatic_acid_kinase_CS"/>
</dbReference>
<dbReference type="InterPro" id="IPR011245">
    <property type="entry name" value="Butyrate_kin"/>
</dbReference>
<evidence type="ECO:0000256" key="10">
    <source>
        <dbReference type="RuleBase" id="RU003835"/>
    </source>
</evidence>
<organism evidence="11 12">
    <name type="scientific">Grylomicrobium aquisgranensis</name>
    <dbReference type="NCBI Taxonomy" id="2926318"/>
    <lineage>
        <taxon>Bacteria</taxon>
        <taxon>Bacillati</taxon>
        <taxon>Bacillota</taxon>
        <taxon>Erysipelotrichia</taxon>
        <taxon>Erysipelotrichales</taxon>
        <taxon>Erysipelotrichaceae</taxon>
        <taxon>Grylomicrobium</taxon>
    </lineage>
</organism>
<evidence type="ECO:0000256" key="3">
    <source>
        <dbReference type="ARBA" id="ARBA00022490"/>
    </source>
</evidence>
<keyword evidence="7 9" id="KW-0067">ATP-binding</keyword>
<dbReference type="PRINTS" id="PR00471">
    <property type="entry name" value="ACETATEKNASE"/>
</dbReference>
<dbReference type="Proteomes" id="UP001286174">
    <property type="component" value="Unassembled WGS sequence"/>
</dbReference>
<dbReference type="EC" id="2.7.2.7" evidence="9"/>
<comment type="caution">
    <text evidence="11">The sequence shown here is derived from an EMBL/GenBank/DDBJ whole genome shotgun (WGS) entry which is preliminary data.</text>
</comment>
<evidence type="ECO:0000313" key="11">
    <source>
        <dbReference type="EMBL" id="MDX8419487.1"/>
    </source>
</evidence>
<keyword evidence="5 9" id="KW-0547">Nucleotide-binding</keyword>
<dbReference type="CDD" id="cd24011">
    <property type="entry name" value="ASKHA_NBD_BK"/>
    <property type="match status" value="1"/>
</dbReference>
<accession>A0AB35U1C4</accession>
<dbReference type="PANTHER" id="PTHR21060:SF3">
    <property type="entry name" value="BUTYRATE KINASE 2-RELATED"/>
    <property type="match status" value="1"/>
</dbReference>
<evidence type="ECO:0000256" key="5">
    <source>
        <dbReference type="ARBA" id="ARBA00022741"/>
    </source>
</evidence>
<dbReference type="GO" id="GO:0008776">
    <property type="term" value="F:acetate kinase activity"/>
    <property type="evidence" value="ECO:0007669"/>
    <property type="project" value="TreeGrafter"/>
</dbReference>
<dbReference type="GO" id="GO:0005737">
    <property type="term" value="C:cytoplasm"/>
    <property type="evidence" value="ECO:0007669"/>
    <property type="project" value="UniProtKB-SubCell"/>
</dbReference>
<keyword evidence="4 9" id="KW-0808">Transferase</keyword>
<protein>
    <recommendedName>
        <fullName evidence="9">Probable butyrate kinase</fullName>
        <shortName evidence="9">BK</shortName>
        <ecNumber evidence="9">2.7.2.7</ecNumber>
    </recommendedName>
    <alternativeName>
        <fullName evidence="9">Branched-chain carboxylic acid kinase</fullName>
    </alternativeName>
</protein>
<dbReference type="GO" id="GO:0006083">
    <property type="term" value="P:acetate metabolic process"/>
    <property type="evidence" value="ECO:0007669"/>
    <property type="project" value="TreeGrafter"/>
</dbReference>
<gene>
    <name evidence="9 11" type="primary">buk</name>
    <name evidence="11" type="ORF">MOZ60_05185</name>
</gene>
<comment type="catalytic activity">
    <reaction evidence="8 9">
        <text>butanoate + ATP = butanoyl phosphate + ADP</text>
        <dbReference type="Rhea" id="RHEA:13585"/>
        <dbReference type="ChEBI" id="CHEBI:17968"/>
        <dbReference type="ChEBI" id="CHEBI:30616"/>
        <dbReference type="ChEBI" id="CHEBI:58079"/>
        <dbReference type="ChEBI" id="CHEBI:456216"/>
        <dbReference type="EC" id="2.7.2.7"/>
    </reaction>
</comment>
<dbReference type="InterPro" id="IPR000890">
    <property type="entry name" value="Aliphatic_acid_kin_short-chain"/>
</dbReference>
<evidence type="ECO:0000256" key="9">
    <source>
        <dbReference type="HAMAP-Rule" id="MF_00542"/>
    </source>
</evidence>
<dbReference type="PROSITE" id="PS01075">
    <property type="entry name" value="ACETATE_KINASE_1"/>
    <property type="match status" value="1"/>
</dbReference>
<dbReference type="EMBL" id="JALBUR010000009">
    <property type="protein sequence ID" value="MDX8419487.1"/>
    <property type="molecule type" value="Genomic_DNA"/>
</dbReference>
<evidence type="ECO:0000256" key="1">
    <source>
        <dbReference type="ARBA" id="ARBA00004496"/>
    </source>
</evidence>
<dbReference type="NCBIfam" id="NF002834">
    <property type="entry name" value="PRK03011.1-5"/>
    <property type="match status" value="1"/>
</dbReference>
<dbReference type="GO" id="GO:0005524">
    <property type="term" value="F:ATP binding"/>
    <property type="evidence" value="ECO:0007669"/>
    <property type="project" value="UniProtKB-KW"/>
</dbReference>
<evidence type="ECO:0000313" key="12">
    <source>
        <dbReference type="Proteomes" id="UP001286174"/>
    </source>
</evidence>
<dbReference type="SUPFAM" id="SSF53067">
    <property type="entry name" value="Actin-like ATPase domain"/>
    <property type="match status" value="2"/>
</dbReference>